<protein>
    <submittedName>
        <fullName evidence="2">Uncharacterized protein</fullName>
    </submittedName>
</protein>
<sequence length="35" mass="4148">MKLITIPALIPYNSMKEEEKVQKRRGEDSERARET</sequence>
<evidence type="ECO:0000256" key="1">
    <source>
        <dbReference type="SAM" id="MobiDB-lite"/>
    </source>
</evidence>
<comment type="caution">
    <text evidence="2">The sequence shown here is derived from an EMBL/GenBank/DDBJ whole genome shotgun (WGS) entry which is preliminary data.</text>
</comment>
<feature type="compositionally biased region" description="Basic and acidic residues" evidence="1">
    <location>
        <begin position="15"/>
        <end position="35"/>
    </location>
</feature>
<proteinExistence type="predicted"/>
<gene>
    <name evidence="2" type="ORF">HUJ06_006139</name>
</gene>
<feature type="region of interest" description="Disordered" evidence="1">
    <location>
        <begin position="14"/>
        <end position="35"/>
    </location>
</feature>
<accession>A0A822YVT9</accession>
<name>A0A822YVT9_NELNU</name>
<dbReference type="Proteomes" id="UP000607653">
    <property type="component" value="Unassembled WGS sequence"/>
</dbReference>
<evidence type="ECO:0000313" key="3">
    <source>
        <dbReference type="Proteomes" id="UP000607653"/>
    </source>
</evidence>
<dbReference type="EMBL" id="DUZY01000004">
    <property type="protein sequence ID" value="DAD35499.1"/>
    <property type="molecule type" value="Genomic_DNA"/>
</dbReference>
<evidence type="ECO:0000313" key="2">
    <source>
        <dbReference type="EMBL" id="DAD35499.1"/>
    </source>
</evidence>
<reference evidence="2 3" key="1">
    <citation type="journal article" date="2020" name="Mol. Biol. Evol.">
        <title>Distinct Expression and Methylation Patterns for Genes with Different Fates following a Single Whole-Genome Duplication in Flowering Plants.</title>
        <authorList>
            <person name="Shi T."/>
            <person name="Rahmani R.S."/>
            <person name="Gugger P.F."/>
            <person name="Wang M."/>
            <person name="Li H."/>
            <person name="Zhang Y."/>
            <person name="Li Z."/>
            <person name="Wang Q."/>
            <person name="Van de Peer Y."/>
            <person name="Marchal K."/>
            <person name="Chen J."/>
        </authorList>
    </citation>
    <scope>NUCLEOTIDE SEQUENCE [LARGE SCALE GENOMIC DNA]</scope>
    <source>
        <tissue evidence="2">Leaf</tissue>
    </source>
</reference>
<organism evidence="2 3">
    <name type="scientific">Nelumbo nucifera</name>
    <name type="common">Sacred lotus</name>
    <dbReference type="NCBI Taxonomy" id="4432"/>
    <lineage>
        <taxon>Eukaryota</taxon>
        <taxon>Viridiplantae</taxon>
        <taxon>Streptophyta</taxon>
        <taxon>Embryophyta</taxon>
        <taxon>Tracheophyta</taxon>
        <taxon>Spermatophyta</taxon>
        <taxon>Magnoliopsida</taxon>
        <taxon>Proteales</taxon>
        <taxon>Nelumbonaceae</taxon>
        <taxon>Nelumbo</taxon>
    </lineage>
</organism>
<keyword evidence="3" id="KW-1185">Reference proteome</keyword>
<dbReference type="AlphaFoldDB" id="A0A822YVT9"/>